<dbReference type="InterPro" id="IPR020046">
    <property type="entry name" value="5-3_exonucl_a-hlix_arch_N"/>
</dbReference>
<dbReference type="Gene3D" id="1.10.150.20">
    <property type="entry name" value="5' to 3' exonuclease, C-terminal subdomain"/>
    <property type="match status" value="1"/>
</dbReference>
<protein>
    <recommendedName>
        <fullName evidence="3">5'-3' exonuclease domain-containing protein</fullName>
    </recommendedName>
</protein>
<evidence type="ECO:0000259" key="3">
    <source>
        <dbReference type="SMART" id="SM00475"/>
    </source>
</evidence>
<gene>
    <name evidence="4" type="ORF">HXX76_014049</name>
</gene>
<dbReference type="Pfam" id="PF02739">
    <property type="entry name" value="5_3_exonuc_N"/>
    <property type="match status" value="1"/>
</dbReference>
<reference evidence="4" key="1">
    <citation type="journal article" date="2020" name="bioRxiv">
        <title>Comparative genomics of Chlamydomonas.</title>
        <authorList>
            <person name="Craig R.J."/>
            <person name="Hasan A.R."/>
            <person name="Ness R.W."/>
            <person name="Keightley P.D."/>
        </authorList>
    </citation>
    <scope>NUCLEOTIDE SEQUENCE</scope>
    <source>
        <strain evidence="4">SAG 7.73</strain>
    </source>
</reference>
<dbReference type="SUPFAM" id="SSF47807">
    <property type="entry name" value="5' to 3' exonuclease, C-terminal subdomain"/>
    <property type="match status" value="1"/>
</dbReference>
<dbReference type="PANTHER" id="PTHR42646:SF2">
    <property type="entry name" value="5'-3' EXONUCLEASE FAMILY PROTEIN"/>
    <property type="match status" value="1"/>
</dbReference>
<keyword evidence="2" id="KW-0378">Hydrolase</keyword>
<dbReference type="GO" id="GO:0003677">
    <property type="term" value="F:DNA binding"/>
    <property type="evidence" value="ECO:0007669"/>
    <property type="project" value="InterPro"/>
</dbReference>
<dbReference type="OrthoDB" id="275278at2759"/>
<keyword evidence="1" id="KW-0540">Nuclease</keyword>
<proteinExistence type="predicted"/>
<dbReference type="PANTHER" id="PTHR42646">
    <property type="entry name" value="FLAP ENDONUCLEASE XNI"/>
    <property type="match status" value="1"/>
</dbReference>
<dbReference type="GO" id="GO:0033567">
    <property type="term" value="P:DNA replication, Okazaki fragment processing"/>
    <property type="evidence" value="ECO:0007669"/>
    <property type="project" value="InterPro"/>
</dbReference>
<dbReference type="InterPro" id="IPR002421">
    <property type="entry name" value="5-3_exonuclease"/>
</dbReference>
<dbReference type="SMART" id="SM00475">
    <property type="entry name" value="53EXOc"/>
    <property type="match status" value="1"/>
</dbReference>
<sequence length="487" mass="53716">MRDIIELLPGLFLNASDTLSADTLKLRGIQVLLTDDAEFVSAVNSRGRRSRETQGRVVHVPVRGAQDLPRLLEVVKAAAQLWQECVPALISLRSLGPSPWVVAALTAAVMLGIQDADEISDLIRQNYGFCLGPEDRAELRRAVQAVRQLGRMPKKKAEVLPALPAPVVLVDASYALLYHTFYGWCSYLMRKGDITAKEQQLEISVTRATFLDEYTNRVLVMVTKTVPALVKKATGHKVAPADLVIALDCKHEANWRLAISARYKENRADRSQQQPFDERVYAHFYDVAIPRLKAAVPGLRVLKHRHAEADDIIAVVARDIASRGREVVIVANDGDYAQLCADPKRLRILNLQGADIFLRSCAKASVDPADPHAASTLLQHKILAGDASDNVNSVFCARDAEECPVPGSGARVPKKKQIVRKAELLRLAASAEARGGLFRERPELRARYAENQQLVDMGMLRPDIRGAILQKWQRASPEPLAGPKGNQ</sequence>
<accession>A0A835SG37</accession>
<dbReference type="Proteomes" id="UP000650467">
    <property type="component" value="Unassembled WGS sequence"/>
</dbReference>
<dbReference type="Gene3D" id="3.40.50.1010">
    <property type="entry name" value="5'-nuclease"/>
    <property type="match status" value="1"/>
</dbReference>
<dbReference type="SUPFAM" id="SSF88723">
    <property type="entry name" value="PIN domain-like"/>
    <property type="match status" value="1"/>
</dbReference>
<keyword evidence="5" id="KW-1185">Reference proteome</keyword>
<organism evidence="4 5">
    <name type="scientific">Chlamydomonas incerta</name>
    <dbReference type="NCBI Taxonomy" id="51695"/>
    <lineage>
        <taxon>Eukaryota</taxon>
        <taxon>Viridiplantae</taxon>
        <taxon>Chlorophyta</taxon>
        <taxon>core chlorophytes</taxon>
        <taxon>Chlorophyceae</taxon>
        <taxon>CS clade</taxon>
        <taxon>Chlamydomonadales</taxon>
        <taxon>Chlamydomonadaceae</taxon>
        <taxon>Chlamydomonas</taxon>
    </lineage>
</organism>
<dbReference type="AlphaFoldDB" id="A0A835SG37"/>
<feature type="domain" description="5'-3' exonuclease" evidence="3">
    <location>
        <begin position="165"/>
        <end position="470"/>
    </location>
</feature>
<dbReference type="GO" id="GO:0017108">
    <property type="term" value="F:5'-flap endonuclease activity"/>
    <property type="evidence" value="ECO:0007669"/>
    <property type="project" value="InterPro"/>
</dbReference>
<dbReference type="InterPro" id="IPR029060">
    <property type="entry name" value="PIN-like_dom_sf"/>
</dbReference>
<dbReference type="EMBL" id="JAEHOC010000060">
    <property type="protein sequence ID" value="KAG2424891.1"/>
    <property type="molecule type" value="Genomic_DNA"/>
</dbReference>
<dbReference type="InterPro" id="IPR036279">
    <property type="entry name" value="5-3_exonuclease_C_sf"/>
</dbReference>
<evidence type="ECO:0000313" key="4">
    <source>
        <dbReference type="EMBL" id="KAG2424891.1"/>
    </source>
</evidence>
<comment type="caution">
    <text evidence="4">The sequence shown here is derived from an EMBL/GenBank/DDBJ whole genome shotgun (WGS) entry which is preliminary data.</text>
</comment>
<evidence type="ECO:0000256" key="1">
    <source>
        <dbReference type="ARBA" id="ARBA00022722"/>
    </source>
</evidence>
<evidence type="ECO:0000313" key="5">
    <source>
        <dbReference type="Proteomes" id="UP000650467"/>
    </source>
</evidence>
<name>A0A835SG37_CHLIN</name>
<dbReference type="InterPro" id="IPR038969">
    <property type="entry name" value="FEN"/>
</dbReference>
<evidence type="ECO:0000256" key="2">
    <source>
        <dbReference type="ARBA" id="ARBA00022801"/>
    </source>
</evidence>
<dbReference type="GO" id="GO:0008409">
    <property type="term" value="F:5'-3' exonuclease activity"/>
    <property type="evidence" value="ECO:0007669"/>
    <property type="project" value="InterPro"/>
</dbReference>